<dbReference type="Pfam" id="PF12833">
    <property type="entry name" value="HTH_18"/>
    <property type="match status" value="1"/>
</dbReference>
<accession>A0ABU5E672</accession>
<dbReference type="PRINTS" id="PR00032">
    <property type="entry name" value="HTHARAC"/>
</dbReference>
<evidence type="ECO:0000256" key="3">
    <source>
        <dbReference type="ARBA" id="ARBA00023163"/>
    </source>
</evidence>
<evidence type="ECO:0000313" key="5">
    <source>
        <dbReference type="EMBL" id="MDY0881539.1"/>
    </source>
</evidence>
<dbReference type="SUPFAM" id="SSF46689">
    <property type="entry name" value="Homeodomain-like"/>
    <property type="match status" value="2"/>
</dbReference>
<keyword evidence="6" id="KW-1185">Reference proteome</keyword>
<feature type="domain" description="HTH araC/xylS-type" evidence="4">
    <location>
        <begin position="227"/>
        <end position="325"/>
    </location>
</feature>
<comment type="caution">
    <text evidence="5">The sequence shown here is derived from an EMBL/GenBank/DDBJ whole genome shotgun (WGS) entry which is preliminary data.</text>
</comment>
<evidence type="ECO:0000259" key="4">
    <source>
        <dbReference type="PROSITE" id="PS01124"/>
    </source>
</evidence>
<evidence type="ECO:0000313" key="6">
    <source>
        <dbReference type="Proteomes" id="UP001279642"/>
    </source>
</evidence>
<dbReference type="InterPro" id="IPR020449">
    <property type="entry name" value="Tscrpt_reg_AraC-type_HTH"/>
</dbReference>
<dbReference type="PROSITE" id="PS01124">
    <property type="entry name" value="HTH_ARAC_FAMILY_2"/>
    <property type="match status" value="1"/>
</dbReference>
<dbReference type="PANTHER" id="PTHR46796:SF14">
    <property type="entry name" value="TRANSCRIPTIONAL REGULATORY PROTEIN"/>
    <property type="match status" value="1"/>
</dbReference>
<dbReference type="RefSeq" id="WP_320506598.1">
    <property type="nucleotide sequence ID" value="NZ_JAXCLW010000001.1"/>
</dbReference>
<keyword evidence="2" id="KW-0238">DNA-binding</keyword>
<keyword evidence="3" id="KW-0804">Transcription</keyword>
<evidence type="ECO:0000256" key="2">
    <source>
        <dbReference type="ARBA" id="ARBA00023125"/>
    </source>
</evidence>
<keyword evidence="1" id="KW-0805">Transcription regulation</keyword>
<reference evidence="5 6" key="1">
    <citation type="journal article" date="2016" name="Antonie Van Leeuwenhoek">
        <title>Dongia soli sp. nov., isolated from soil from Dokdo, Korea.</title>
        <authorList>
            <person name="Kim D.U."/>
            <person name="Lee H."/>
            <person name="Kim H."/>
            <person name="Kim S.G."/>
            <person name="Ka J.O."/>
        </authorList>
    </citation>
    <scope>NUCLEOTIDE SEQUENCE [LARGE SCALE GENOMIC DNA]</scope>
    <source>
        <strain evidence="5 6">D78</strain>
    </source>
</reference>
<proteinExistence type="predicted"/>
<dbReference type="PROSITE" id="PS00041">
    <property type="entry name" value="HTH_ARAC_FAMILY_1"/>
    <property type="match status" value="1"/>
</dbReference>
<protein>
    <submittedName>
        <fullName evidence="5">AraC family transcriptional regulator</fullName>
    </submittedName>
</protein>
<dbReference type="InterPro" id="IPR009057">
    <property type="entry name" value="Homeodomain-like_sf"/>
</dbReference>
<name>A0ABU5E672_9PROT</name>
<evidence type="ECO:0000256" key="1">
    <source>
        <dbReference type="ARBA" id="ARBA00023015"/>
    </source>
</evidence>
<gene>
    <name evidence="5" type="ORF">SMD27_01660</name>
</gene>
<dbReference type="PANTHER" id="PTHR46796">
    <property type="entry name" value="HTH-TYPE TRANSCRIPTIONAL ACTIVATOR RHAS-RELATED"/>
    <property type="match status" value="1"/>
</dbReference>
<dbReference type="Proteomes" id="UP001279642">
    <property type="component" value="Unassembled WGS sequence"/>
</dbReference>
<dbReference type="EMBL" id="JAXCLW010000001">
    <property type="protein sequence ID" value="MDY0881539.1"/>
    <property type="molecule type" value="Genomic_DNA"/>
</dbReference>
<dbReference type="InterPro" id="IPR018060">
    <property type="entry name" value="HTH_AraC"/>
</dbReference>
<dbReference type="InterPro" id="IPR050204">
    <property type="entry name" value="AraC_XylS_family_regulators"/>
</dbReference>
<dbReference type="Gene3D" id="1.10.10.60">
    <property type="entry name" value="Homeodomain-like"/>
    <property type="match status" value="2"/>
</dbReference>
<organism evidence="5 6">
    <name type="scientific">Dongia soli</name>
    <dbReference type="NCBI Taxonomy" id="600628"/>
    <lineage>
        <taxon>Bacteria</taxon>
        <taxon>Pseudomonadati</taxon>
        <taxon>Pseudomonadota</taxon>
        <taxon>Alphaproteobacteria</taxon>
        <taxon>Rhodospirillales</taxon>
        <taxon>Dongiaceae</taxon>
        <taxon>Dongia</taxon>
    </lineage>
</organism>
<dbReference type="SMART" id="SM00342">
    <property type="entry name" value="HTH_ARAC"/>
    <property type="match status" value="1"/>
</dbReference>
<dbReference type="InterPro" id="IPR018062">
    <property type="entry name" value="HTH_AraC-typ_CS"/>
</dbReference>
<sequence>MITTPLKDKPLGSGFSDFIYDEESRFGVKVSVREAYEVREHSHNNIQISIPISETSVEITWQRSNGCWSGALAHRGDAIIVPFQQPHSVTWRKSAQFVNLHIGMDEQFADAKRFLNAVVRAGEMHVVRDSFLYSFGENIISLISRGVTFDPAFLKALRVIIVEHIINHYASSQTEKYDDRANNLPSVVVSSAFPSARADAEDEIQDEIQKDKPNKSSISGLAPWQIRKVLAFVCSDLKRDRSVDELADLVGLSKGHFSRAFLASTGLSPHQWIIRERINLAKSKLAHTEETISEIASSCGFTEQSHFTRTFTKAEGISPAAWRRQNKV</sequence>